<dbReference type="PROSITE" id="PS00194">
    <property type="entry name" value="THIOREDOXIN_1"/>
    <property type="match status" value="1"/>
</dbReference>
<dbReference type="CDD" id="cd02966">
    <property type="entry name" value="TlpA_like_family"/>
    <property type="match status" value="1"/>
</dbReference>
<accession>A0AAW6FEJ2</accession>
<reference evidence="6" key="1">
    <citation type="submission" date="2023-01" db="EMBL/GenBank/DDBJ databases">
        <title>Human gut microbiome strain richness.</title>
        <authorList>
            <person name="Chen-Liaw A."/>
        </authorList>
    </citation>
    <scope>NUCLEOTIDE SEQUENCE</scope>
    <source>
        <strain evidence="6">RTP21484st1_B7_RTP21484_190118</strain>
    </source>
</reference>
<keyword evidence="2" id="KW-0201">Cytochrome c-type biogenesis</keyword>
<dbReference type="AlphaFoldDB" id="A0AAW6FEJ2"/>
<evidence type="ECO:0000256" key="3">
    <source>
        <dbReference type="ARBA" id="ARBA00023157"/>
    </source>
</evidence>
<protein>
    <submittedName>
        <fullName evidence="6">TlpA disulfide reductase family protein</fullName>
    </submittedName>
</protein>
<dbReference type="GO" id="GO:0016491">
    <property type="term" value="F:oxidoreductase activity"/>
    <property type="evidence" value="ECO:0007669"/>
    <property type="project" value="InterPro"/>
</dbReference>
<evidence type="ECO:0000259" key="5">
    <source>
        <dbReference type="PROSITE" id="PS51352"/>
    </source>
</evidence>
<evidence type="ECO:0000256" key="2">
    <source>
        <dbReference type="ARBA" id="ARBA00022748"/>
    </source>
</evidence>
<dbReference type="Pfam" id="PF00578">
    <property type="entry name" value="AhpC-TSA"/>
    <property type="match status" value="1"/>
</dbReference>
<comment type="subcellular location">
    <subcellularLocation>
        <location evidence="1">Cell envelope</location>
    </subcellularLocation>
</comment>
<evidence type="ECO:0000313" key="6">
    <source>
        <dbReference type="EMBL" id="MDB9221994.1"/>
    </source>
</evidence>
<dbReference type="Pfam" id="PF14289">
    <property type="entry name" value="DUF4369"/>
    <property type="match status" value="1"/>
</dbReference>
<dbReference type="InterPro" id="IPR025380">
    <property type="entry name" value="DUF4369"/>
</dbReference>
<dbReference type="GO" id="GO:0017004">
    <property type="term" value="P:cytochrome complex assembly"/>
    <property type="evidence" value="ECO:0007669"/>
    <property type="project" value="UniProtKB-KW"/>
</dbReference>
<dbReference type="InterPro" id="IPR036249">
    <property type="entry name" value="Thioredoxin-like_sf"/>
</dbReference>
<dbReference type="InterPro" id="IPR000866">
    <property type="entry name" value="AhpC/TSA"/>
</dbReference>
<evidence type="ECO:0000256" key="1">
    <source>
        <dbReference type="ARBA" id="ARBA00004196"/>
    </source>
</evidence>
<dbReference type="PANTHER" id="PTHR42852:SF6">
    <property type="entry name" value="THIOL:DISULFIDE INTERCHANGE PROTEIN DSBE"/>
    <property type="match status" value="1"/>
</dbReference>
<dbReference type="PANTHER" id="PTHR42852">
    <property type="entry name" value="THIOL:DISULFIDE INTERCHANGE PROTEIN DSBE"/>
    <property type="match status" value="1"/>
</dbReference>
<dbReference type="Proteomes" id="UP001212263">
    <property type="component" value="Unassembled WGS sequence"/>
</dbReference>
<dbReference type="GO" id="GO:0030313">
    <property type="term" value="C:cell envelope"/>
    <property type="evidence" value="ECO:0007669"/>
    <property type="project" value="UniProtKB-SubCell"/>
</dbReference>
<dbReference type="Gene3D" id="3.40.30.10">
    <property type="entry name" value="Glutaredoxin"/>
    <property type="match status" value="1"/>
</dbReference>
<evidence type="ECO:0000313" key="7">
    <source>
        <dbReference type="Proteomes" id="UP001212263"/>
    </source>
</evidence>
<keyword evidence="3" id="KW-1015">Disulfide bond</keyword>
<dbReference type="RefSeq" id="WP_272053873.1">
    <property type="nucleotide sequence ID" value="NZ_JAQMRB010000001.1"/>
</dbReference>
<dbReference type="SUPFAM" id="SSF52833">
    <property type="entry name" value="Thioredoxin-like"/>
    <property type="match status" value="1"/>
</dbReference>
<gene>
    <name evidence="6" type="ORF">PN645_03115</name>
</gene>
<dbReference type="InterPro" id="IPR017937">
    <property type="entry name" value="Thioredoxin_CS"/>
</dbReference>
<name>A0AAW6FEJ2_9BACT</name>
<evidence type="ECO:0000256" key="4">
    <source>
        <dbReference type="ARBA" id="ARBA00023284"/>
    </source>
</evidence>
<dbReference type="EMBL" id="JAQMRD010000003">
    <property type="protein sequence ID" value="MDB9221994.1"/>
    <property type="molecule type" value="Genomic_DNA"/>
</dbReference>
<organism evidence="6 7">
    <name type="scientific">Odoribacter splanchnicus</name>
    <dbReference type="NCBI Taxonomy" id="28118"/>
    <lineage>
        <taxon>Bacteria</taxon>
        <taxon>Pseudomonadati</taxon>
        <taxon>Bacteroidota</taxon>
        <taxon>Bacteroidia</taxon>
        <taxon>Bacteroidales</taxon>
        <taxon>Odoribacteraceae</taxon>
        <taxon>Odoribacter</taxon>
    </lineage>
</organism>
<dbReference type="GO" id="GO:0016209">
    <property type="term" value="F:antioxidant activity"/>
    <property type="evidence" value="ECO:0007669"/>
    <property type="project" value="InterPro"/>
</dbReference>
<dbReference type="PROSITE" id="PS51352">
    <property type="entry name" value="THIOREDOXIN_2"/>
    <property type="match status" value="1"/>
</dbReference>
<sequence length="372" mass="43244">MKVIKYIFLLCLCWACRQDEPGFMVKGKIEGYPGTKLFVREMIPDNKMWMNDTLEVVNGEFVYTGKVESPRLIYFIPENFQGRYELFLENSSIGLKVKYGIPEPPEINGSKSHDEFRMLKRKSAGLLCGYNSYRNRLSEAMKTDQGLYVRLADSSEIWSARLLSFLKEQPDYARSEVLPYFAQEWIKAEDIGNMEAFLSGLTGPARTSVYTRYCERSLQQEKRVLPGKEAYNFTLQDTTGRKYCLSDYRGQYVLLEFSASWCGWCKLEIPYLKRVHELTHNKKLAMFTVNLDKERKLWVEDVAKENLPWPVISDLQAFDGELTRQYNVSGIPVIFLIDPEGKIVTNKLRGEQMIEYISRLMEIPSDTTTEKR</sequence>
<feature type="domain" description="Thioredoxin" evidence="5">
    <location>
        <begin position="224"/>
        <end position="366"/>
    </location>
</feature>
<proteinExistence type="predicted"/>
<dbReference type="InterPro" id="IPR013766">
    <property type="entry name" value="Thioredoxin_domain"/>
</dbReference>
<dbReference type="InterPro" id="IPR050553">
    <property type="entry name" value="Thioredoxin_ResA/DsbE_sf"/>
</dbReference>
<keyword evidence="4" id="KW-0676">Redox-active center</keyword>
<comment type="caution">
    <text evidence="6">The sequence shown here is derived from an EMBL/GenBank/DDBJ whole genome shotgun (WGS) entry which is preliminary data.</text>
</comment>